<comment type="subcellular location">
    <subcellularLocation>
        <location evidence="1">Membrane</location>
        <topology evidence="1">Multi-pass membrane protein</topology>
    </subcellularLocation>
</comment>
<feature type="transmembrane region" description="Helical" evidence="5">
    <location>
        <begin position="161"/>
        <end position="186"/>
    </location>
</feature>
<dbReference type="AlphaFoldDB" id="A0A370F3V3"/>
<keyword evidence="3 5" id="KW-1133">Transmembrane helix</keyword>
<accession>A0A370F3V3</accession>
<feature type="domain" description="Yip1" evidence="6">
    <location>
        <begin position="10"/>
        <end position="178"/>
    </location>
</feature>
<dbReference type="RefSeq" id="WP_114804937.1">
    <property type="nucleotide sequence ID" value="NZ_QQAV01000018.1"/>
</dbReference>
<gene>
    <name evidence="7" type="ORF">DFR41_11853</name>
</gene>
<evidence type="ECO:0000256" key="3">
    <source>
        <dbReference type="ARBA" id="ARBA00022989"/>
    </source>
</evidence>
<dbReference type="Proteomes" id="UP000255265">
    <property type="component" value="Unassembled WGS sequence"/>
</dbReference>
<sequence>MNLVQRVQDILLRPKRTWPEIAAESTDTATLYRDYLLILAAIPAVAGFIGLSIIGAGVFGVRFRVPIVSGLVQAIVSYVLSLVMVYVLALIVDALAPSFGGRRNPIQALKLVAYASTAGFAGGIFGLLPALAVLGALVGLYSVYLFYIGVPVLMECPAEKALVYTVVFALCAIVASVVLGALLSVFTPAPRMPVGAWLPILTVA</sequence>
<protein>
    <submittedName>
        <fullName evidence="7">Yip1-like protein</fullName>
    </submittedName>
</protein>
<dbReference type="STRING" id="433924.NS331_01870"/>
<evidence type="ECO:0000256" key="2">
    <source>
        <dbReference type="ARBA" id="ARBA00022692"/>
    </source>
</evidence>
<reference evidence="7 8" key="1">
    <citation type="submission" date="2018-07" db="EMBL/GenBank/DDBJ databases">
        <title>Genomic Encyclopedia of Type Strains, Phase IV (KMG-IV): sequencing the most valuable type-strain genomes for metagenomic binning, comparative biology and taxonomic classification.</title>
        <authorList>
            <person name="Goeker M."/>
        </authorList>
    </citation>
    <scope>NUCLEOTIDE SEQUENCE [LARGE SCALE GENOMIC DNA]</scope>
    <source>
        <strain evidence="7 8">DSM 21352</strain>
    </source>
</reference>
<dbReference type="Pfam" id="PF04893">
    <property type="entry name" value="Yip1"/>
    <property type="match status" value="1"/>
</dbReference>
<evidence type="ECO:0000256" key="1">
    <source>
        <dbReference type="ARBA" id="ARBA00004141"/>
    </source>
</evidence>
<evidence type="ECO:0000256" key="5">
    <source>
        <dbReference type="SAM" id="Phobius"/>
    </source>
</evidence>
<evidence type="ECO:0000313" key="8">
    <source>
        <dbReference type="Proteomes" id="UP000255265"/>
    </source>
</evidence>
<evidence type="ECO:0000313" key="7">
    <source>
        <dbReference type="EMBL" id="RDI17025.1"/>
    </source>
</evidence>
<feature type="transmembrane region" description="Helical" evidence="5">
    <location>
        <begin position="134"/>
        <end position="154"/>
    </location>
</feature>
<organism evidence="7 8">
    <name type="scientific">Pseudacidovorax intermedius</name>
    <dbReference type="NCBI Taxonomy" id="433924"/>
    <lineage>
        <taxon>Bacteria</taxon>
        <taxon>Pseudomonadati</taxon>
        <taxon>Pseudomonadota</taxon>
        <taxon>Betaproteobacteria</taxon>
        <taxon>Burkholderiales</taxon>
        <taxon>Comamonadaceae</taxon>
        <taxon>Pseudacidovorax</taxon>
    </lineage>
</organism>
<dbReference type="InterPro" id="IPR006977">
    <property type="entry name" value="Yip1_dom"/>
</dbReference>
<feature type="transmembrane region" description="Helical" evidence="5">
    <location>
        <begin position="71"/>
        <end position="96"/>
    </location>
</feature>
<proteinExistence type="predicted"/>
<name>A0A370F3V3_9BURK</name>
<dbReference type="EMBL" id="QQAV01000018">
    <property type="protein sequence ID" value="RDI17025.1"/>
    <property type="molecule type" value="Genomic_DNA"/>
</dbReference>
<keyword evidence="8" id="KW-1185">Reference proteome</keyword>
<keyword evidence="2 5" id="KW-0812">Transmembrane</keyword>
<evidence type="ECO:0000256" key="4">
    <source>
        <dbReference type="ARBA" id="ARBA00023136"/>
    </source>
</evidence>
<evidence type="ECO:0000259" key="6">
    <source>
        <dbReference type="Pfam" id="PF04893"/>
    </source>
</evidence>
<dbReference type="GO" id="GO:0016020">
    <property type="term" value="C:membrane"/>
    <property type="evidence" value="ECO:0007669"/>
    <property type="project" value="UniProtKB-SubCell"/>
</dbReference>
<comment type="caution">
    <text evidence="7">The sequence shown here is derived from an EMBL/GenBank/DDBJ whole genome shotgun (WGS) entry which is preliminary data.</text>
</comment>
<feature type="transmembrane region" description="Helical" evidence="5">
    <location>
        <begin position="108"/>
        <end position="128"/>
    </location>
</feature>
<feature type="transmembrane region" description="Helical" evidence="5">
    <location>
        <begin position="35"/>
        <end position="59"/>
    </location>
</feature>
<dbReference type="OrthoDB" id="9808452at2"/>
<keyword evidence="4 5" id="KW-0472">Membrane</keyword>